<name>A0A5S4G6R7_9ACTN</name>
<dbReference type="OrthoDB" id="3542226at2"/>
<keyword evidence="1" id="KW-1133">Transmembrane helix</keyword>
<dbReference type="RefSeq" id="WP_138694083.1">
    <property type="nucleotide sequence ID" value="NZ_JBHSAZ010000046.1"/>
</dbReference>
<gene>
    <name evidence="2" type="ORF">ETD85_34890</name>
</gene>
<dbReference type="Proteomes" id="UP000306628">
    <property type="component" value="Unassembled WGS sequence"/>
</dbReference>
<evidence type="ECO:0000313" key="2">
    <source>
        <dbReference type="EMBL" id="TMR28716.1"/>
    </source>
</evidence>
<proteinExistence type="predicted"/>
<reference evidence="2 3" key="1">
    <citation type="submission" date="2019-05" db="EMBL/GenBank/DDBJ databases">
        <title>Draft genome sequence of Nonomuraea zeae DSM 100528.</title>
        <authorList>
            <person name="Saricaoglu S."/>
            <person name="Isik K."/>
        </authorList>
    </citation>
    <scope>NUCLEOTIDE SEQUENCE [LARGE SCALE GENOMIC DNA]</scope>
    <source>
        <strain evidence="2 3">DSM 100528</strain>
    </source>
</reference>
<keyword evidence="1" id="KW-0472">Membrane</keyword>
<dbReference type="AlphaFoldDB" id="A0A5S4G6R7"/>
<keyword evidence="3" id="KW-1185">Reference proteome</keyword>
<feature type="transmembrane region" description="Helical" evidence="1">
    <location>
        <begin position="63"/>
        <end position="87"/>
    </location>
</feature>
<feature type="transmembrane region" description="Helical" evidence="1">
    <location>
        <begin position="99"/>
        <end position="123"/>
    </location>
</feature>
<evidence type="ECO:0000313" key="3">
    <source>
        <dbReference type="Proteomes" id="UP000306628"/>
    </source>
</evidence>
<comment type="caution">
    <text evidence="2">The sequence shown here is derived from an EMBL/GenBank/DDBJ whole genome shotgun (WGS) entry which is preliminary data.</text>
</comment>
<protein>
    <submittedName>
        <fullName evidence="2">Uncharacterized protein</fullName>
    </submittedName>
</protein>
<sequence>MIKQRSHPTEAGDLRWAFGCAFPVIIALSFATLGTFFEIHLVARAHVYCAGDLSSGENFAGSLWMVSRLVLFPVVSVVSALVSPVFQMLARLPRLAGRLWLELLLLALTIAVSAAGPVALTLYDLATQGTPGDCVLPWWPSWLPA</sequence>
<feature type="transmembrane region" description="Helical" evidence="1">
    <location>
        <begin position="21"/>
        <end position="43"/>
    </location>
</feature>
<evidence type="ECO:0000256" key="1">
    <source>
        <dbReference type="SAM" id="Phobius"/>
    </source>
</evidence>
<organism evidence="2 3">
    <name type="scientific">Nonomuraea zeae</name>
    <dbReference type="NCBI Taxonomy" id="1642303"/>
    <lineage>
        <taxon>Bacteria</taxon>
        <taxon>Bacillati</taxon>
        <taxon>Actinomycetota</taxon>
        <taxon>Actinomycetes</taxon>
        <taxon>Streptosporangiales</taxon>
        <taxon>Streptosporangiaceae</taxon>
        <taxon>Nonomuraea</taxon>
    </lineage>
</organism>
<keyword evidence="1" id="KW-0812">Transmembrane</keyword>
<accession>A0A5S4G6R7</accession>
<dbReference type="EMBL" id="VCKX01000136">
    <property type="protein sequence ID" value="TMR28716.1"/>
    <property type="molecule type" value="Genomic_DNA"/>
</dbReference>